<keyword evidence="2" id="KW-1185">Reference proteome</keyword>
<evidence type="ECO:0000313" key="2">
    <source>
        <dbReference type="Proteomes" id="UP000015105"/>
    </source>
</evidence>
<evidence type="ECO:0000313" key="1">
    <source>
        <dbReference type="EnsemblPlants" id="AET2Gv20910300.3"/>
    </source>
</evidence>
<dbReference type="Proteomes" id="UP000015105">
    <property type="component" value="Chromosome 2D"/>
</dbReference>
<dbReference type="Gramene" id="AET2Gv20910300.3">
    <property type="protein sequence ID" value="AET2Gv20910300.3"/>
    <property type="gene ID" value="AET2Gv20910300"/>
</dbReference>
<dbReference type="AlphaFoldDB" id="A0A453CP09"/>
<reference evidence="1" key="5">
    <citation type="journal article" date="2021" name="G3 (Bethesda)">
        <title>Aegilops tauschii genome assembly Aet v5.0 features greater sequence contiguity and improved annotation.</title>
        <authorList>
            <person name="Wang L."/>
            <person name="Zhu T."/>
            <person name="Rodriguez J.C."/>
            <person name="Deal K.R."/>
            <person name="Dubcovsky J."/>
            <person name="McGuire P.E."/>
            <person name="Lux T."/>
            <person name="Spannagl M."/>
            <person name="Mayer K.F.X."/>
            <person name="Baldrich P."/>
            <person name="Meyers B.C."/>
            <person name="Huo N."/>
            <person name="Gu Y.Q."/>
            <person name="Zhou H."/>
            <person name="Devos K.M."/>
            <person name="Bennetzen J.L."/>
            <person name="Unver T."/>
            <person name="Budak H."/>
            <person name="Gulick P.J."/>
            <person name="Galiba G."/>
            <person name="Kalapos B."/>
            <person name="Nelson D.R."/>
            <person name="Li P."/>
            <person name="You F.M."/>
            <person name="Luo M.C."/>
            <person name="Dvorak J."/>
        </authorList>
    </citation>
    <scope>NUCLEOTIDE SEQUENCE [LARGE SCALE GENOMIC DNA]</scope>
    <source>
        <strain evidence="1">cv. AL8/78</strain>
    </source>
</reference>
<protein>
    <submittedName>
        <fullName evidence="1">Uncharacterized protein</fullName>
    </submittedName>
</protein>
<reference evidence="1" key="3">
    <citation type="journal article" date="2017" name="Nature">
        <title>Genome sequence of the progenitor of the wheat D genome Aegilops tauschii.</title>
        <authorList>
            <person name="Luo M.C."/>
            <person name="Gu Y.Q."/>
            <person name="Puiu D."/>
            <person name="Wang H."/>
            <person name="Twardziok S.O."/>
            <person name="Deal K.R."/>
            <person name="Huo N."/>
            <person name="Zhu T."/>
            <person name="Wang L."/>
            <person name="Wang Y."/>
            <person name="McGuire P.E."/>
            <person name="Liu S."/>
            <person name="Long H."/>
            <person name="Ramasamy R.K."/>
            <person name="Rodriguez J.C."/>
            <person name="Van S.L."/>
            <person name="Yuan L."/>
            <person name="Wang Z."/>
            <person name="Xia Z."/>
            <person name="Xiao L."/>
            <person name="Anderson O.D."/>
            <person name="Ouyang S."/>
            <person name="Liang Y."/>
            <person name="Zimin A.V."/>
            <person name="Pertea G."/>
            <person name="Qi P."/>
            <person name="Bennetzen J.L."/>
            <person name="Dai X."/>
            <person name="Dawson M.W."/>
            <person name="Muller H.G."/>
            <person name="Kugler K."/>
            <person name="Rivarola-Duarte L."/>
            <person name="Spannagl M."/>
            <person name="Mayer K.F.X."/>
            <person name="Lu F.H."/>
            <person name="Bevan M.W."/>
            <person name="Leroy P."/>
            <person name="Li P."/>
            <person name="You F.M."/>
            <person name="Sun Q."/>
            <person name="Liu Z."/>
            <person name="Lyons E."/>
            <person name="Wicker T."/>
            <person name="Salzberg S.L."/>
            <person name="Devos K.M."/>
            <person name="Dvorak J."/>
        </authorList>
    </citation>
    <scope>NUCLEOTIDE SEQUENCE [LARGE SCALE GENOMIC DNA]</scope>
    <source>
        <strain evidence="1">cv. AL8/78</strain>
    </source>
</reference>
<sequence length="59" mass="5957">FTVKVRPALLSSPSVSVFISHAARSPARPAPNSGLARGAPASRFVCSGGSSMQAARTST</sequence>
<reference evidence="2" key="2">
    <citation type="journal article" date="2017" name="Nat. Plants">
        <title>The Aegilops tauschii genome reveals multiple impacts of transposons.</title>
        <authorList>
            <person name="Zhao G."/>
            <person name="Zou C."/>
            <person name="Li K."/>
            <person name="Wang K."/>
            <person name="Li T."/>
            <person name="Gao L."/>
            <person name="Zhang X."/>
            <person name="Wang H."/>
            <person name="Yang Z."/>
            <person name="Liu X."/>
            <person name="Jiang W."/>
            <person name="Mao L."/>
            <person name="Kong X."/>
            <person name="Jiao Y."/>
            <person name="Jia J."/>
        </authorList>
    </citation>
    <scope>NUCLEOTIDE SEQUENCE [LARGE SCALE GENOMIC DNA]</scope>
    <source>
        <strain evidence="2">cv. AL8/78</strain>
    </source>
</reference>
<dbReference type="EnsemblPlants" id="AET2Gv20910300.3">
    <property type="protein sequence ID" value="AET2Gv20910300.3"/>
    <property type="gene ID" value="AET2Gv20910300"/>
</dbReference>
<name>A0A453CP09_AEGTS</name>
<reference evidence="2" key="1">
    <citation type="journal article" date="2014" name="Science">
        <title>Ancient hybridizations among the ancestral genomes of bread wheat.</title>
        <authorList>
            <consortium name="International Wheat Genome Sequencing Consortium,"/>
            <person name="Marcussen T."/>
            <person name="Sandve S.R."/>
            <person name="Heier L."/>
            <person name="Spannagl M."/>
            <person name="Pfeifer M."/>
            <person name="Jakobsen K.S."/>
            <person name="Wulff B.B."/>
            <person name="Steuernagel B."/>
            <person name="Mayer K.F."/>
            <person name="Olsen O.A."/>
        </authorList>
    </citation>
    <scope>NUCLEOTIDE SEQUENCE [LARGE SCALE GENOMIC DNA]</scope>
    <source>
        <strain evidence="2">cv. AL8/78</strain>
    </source>
</reference>
<proteinExistence type="predicted"/>
<accession>A0A453CP09</accession>
<organism evidence="1 2">
    <name type="scientific">Aegilops tauschii subsp. strangulata</name>
    <name type="common">Goatgrass</name>
    <dbReference type="NCBI Taxonomy" id="200361"/>
    <lineage>
        <taxon>Eukaryota</taxon>
        <taxon>Viridiplantae</taxon>
        <taxon>Streptophyta</taxon>
        <taxon>Embryophyta</taxon>
        <taxon>Tracheophyta</taxon>
        <taxon>Spermatophyta</taxon>
        <taxon>Magnoliopsida</taxon>
        <taxon>Liliopsida</taxon>
        <taxon>Poales</taxon>
        <taxon>Poaceae</taxon>
        <taxon>BOP clade</taxon>
        <taxon>Pooideae</taxon>
        <taxon>Triticodae</taxon>
        <taxon>Triticeae</taxon>
        <taxon>Triticinae</taxon>
        <taxon>Aegilops</taxon>
    </lineage>
</organism>
<reference evidence="1" key="4">
    <citation type="submission" date="2019-03" db="UniProtKB">
        <authorList>
            <consortium name="EnsemblPlants"/>
        </authorList>
    </citation>
    <scope>IDENTIFICATION</scope>
</reference>